<evidence type="ECO:0000259" key="1">
    <source>
        <dbReference type="Pfam" id="PF11716"/>
    </source>
</evidence>
<dbReference type="RefSeq" id="WP_346058786.1">
    <property type="nucleotide sequence ID" value="NZ_BAAAVQ010000005.1"/>
</dbReference>
<keyword evidence="3" id="KW-1185">Reference proteome</keyword>
<dbReference type="EMBL" id="JBHSHE010000082">
    <property type="protein sequence ID" value="MFC4717740.1"/>
    <property type="molecule type" value="Genomic_DNA"/>
</dbReference>
<dbReference type="InterPro" id="IPR024344">
    <property type="entry name" value="MDMPI_metal-binding"/>
</dbReference>
<reference evidence="3" key="1">
    <citation type="journal article" date="2019" name="Int. J. Syst. Evol. Microbiol.">
        <title>The Global Catalogue of Microorganisms (GCM) 10K type strain sequencing project: providing services to taxonomists for standard genome sequencing and annotation.</title>
        <authorList>
            <consortium name="The Broad Institute Genomics Platform"/>
            <consortium name="The Broad Institute Genome Sequencing Center for Infectious Disease"/>
            <person name="Wu L."/>
            <person name="Ma J."/>
        </authorList>
    </citation>
    <scope>NUCLEOTIDE SEQUENCE [LARGE SCALE GENOMIC DNA]</scope>
    <source>
        <strain evidence="3">CGMCC 1.12849</strain>
    </source>
</reference>
<accession>A0ABV9MSH3</accession>
<dbReference type="Pfam" id="PF11716">
    <property type="entry name" value="MDMPI_N"/>
    <property type="match status" value="1"/>
</dbReference>
<proteinExistence type="predicted"/>
<dbReference type="InterPro" id="IPR034660">
    <property type="entry name" value="DinB/YfiT-like"/>
</dbReference>
<evidence type="ECO:0000313" key="3">
    <source>
        <dbReference type="Proteomes" id="UP001595884"/>
    </source>
</evidence>
<sequence length="96" mass="10535">MSNAQQITVEQLEHALSSVARLILGNEPAQFSAPTPCTDWTLHDLVAHLVGMNLVFAAFMTEQSPPQRTTDVLDDDLLAAYLDSSARLLLSTFEHP</sequence>
<organism evidence="2 3">
    <name type="scientific">Glutamicibacter bergerei</name>
    <dbReference type="NCBI Taxonomy" id="256702"/>
    <lineage>
        <taxon>Bacteria</taxon>
        <taxon>Bacillati</taxon>
        <taxon>Actinomycetota</taxon>
        <taxon>Actinomycetes</taxon>
        <taxon>Micrococcales</taxon>
        <taxon>Micrococcaceae</taxon>
        <taxon>Glutamicibacter</taxon>
    </lineage>
</organism>
<evidence type="ECO:0000313" key="2">
    <source>
        <dbReference type="EMBL" id="MFC4717740.1"/>
    </source>
</evidence>
<protein>
    <submittedName>
        <fullName evidence="2">Maleylpyruvate isomerase N-terminal domain-containing protein</fullName>
    </submittedName>
</protein>
<dbReference type="SUPFAM" id="SSF109854">
    <property type="entry name" value="DinB/YfiT-like putative metalloenzymes"/>
    <property type="match status" value="1"/>
</dbReference>
<dbReference type="Gene3D" id="1.20.120.450">
    <property type="entry name" value="dinb family like domain"/>
    <property type="match status" value="1"/>
</dbReference>
<name>A0ABV9MSH3_9MICC</name>
<dbReference type="GO" id="GO:0016853">
    <property type="term" value="F:isomerase activity"/>
    <property type="evidence" value="ECO:0007669"/>
    <property type="project" value="UniProtKB-KW"/>
</dbReference>
<feature type="domain" description="Mycothiol-dependent maleylpyruvate isomerase metal-binding" evidence="1">
    <location>
        <begin position="13"/>
        <end position="75"/>
    </location>
</feature>
<dbReference type="Proteomes" id="UP001595884">
    <property type="component" value="Unassembled WGS sequence"/>
</dbReference>
<comment type="caution">
    <text evidence="2">The sequence shown here is derived from an EMBL/GenBank/DDBJ whole genome shotgun (WGS) entry which is preliminary data.</text>
</comment>
<keyword evidence="2" id="KW-0413">Isomerase</keyword>
<gene>
    <name evidence="2" type="ORF">ACFO7V_16580</name>
</gene>